<reference evidence="1 2" key="1">
    <citation type="journal article" date="2024" name="Proc. Natl. Acad. Sci. U.S.A.">
        <title>The evolutionary genomics of adaptation to stress in wild rhizobium bacteria.</title>
        <authorList>
            <person name="Kehlet-Delgado H."/>
            <person name="Montoya A.P."/>
            <person name="Jensen K.T."/>
            <person name="Wendlandt C.E."/>
            <person name="Dexheimer C."/>
            <person name="Roberts M."/>
            <person name="Torres Martinez L."/>
            <person name="Friesen M.L."/>
            <person name="Griffitts J.S."/>
            <person name="Porter S.S."/>
        </authorList>
    </citation>
    <scope>NUCLEOTIDE SEQUENCE [LARGE SCALE GENOMIC DNA]</scope>
    <source>
        <strain evidence="1 2">M0468</strain>
    </source>
</reference>
<name>A0ACC6SZB8_9HYPH</name>
<organism evidence="1 2">
    <name type="scientific">Mesorhizobium australicum</name>
    <dbReference type="NCBI Taxonomy" id="536018"/>
    <lineage>
        <taxon>Bacteria</taxon>
        <taxon>Pseudomonadati</taxon>
        <taxon>Pseudomonadota</taxon>
        <taxon>Alphaproteobacteria</taxon>
        <taxon>Hyphomicrobiales</taxon>
        <taxon>Phyllobacteriaceae</taxon>
        <taxon>Mesorhizobium</taxon>
    </lineage>
</organism>
<gene>
    <name evidence="1" type="ORF">NKI81_13995</name>
</gene>
<evidence type="ECO:0000313" key="1">
    <source>
        <dbReference type="EMBL" id="MER9285064.1"/>
    </source>
</evidence>
<protein>
    <submittedName>
        <fullName evidence="1">Pilus assembly protein TadG-related protein</fullName>
    </submittedName>
</protein>
<keyword evidence="2" id="KW-1185">Reference proteome</keyword>
<proteinExistence type="predicted"/>
<sequence>MWRQNRRAQADAPAHHKGYGARIYKERVGCTLLNLTIANTTPCCFLAPRLCLSVRGSACGVWVGEAAMLRVLREFWNDQRGIAMILVAIMLPVLVGFALLAIDASRANGLHNDLQKGVDALALSAAAELDGRSDSITRANSALANLVSNSTLFSTSGSHAIALADVTVTYLTGLPASDGIALNAAGTDANGANWASTDPKAVSLAEITVNGSGAGAFAAIFPATFLGGSNTMDIQPQAVAGFVQSICETVPLFMCNPFETTTPGTSQTIQQAFASGATYGREFRVLKVDSNPGPGNFGLIDNNLSSLRDAIAMGTSGTCYSRNSLTTKTGVTLGQVNTGLNVRFDLYSGSLNKNNKDFNYRPATNVRKGQKTGCSKYDPVADNTALPLPPGSAYNDSKGMSDPITSQSFWSSYWSINHGTTYPNVPSATNPTGSKTAPASRYDVYNYEISHGLIGDKSLAPTKETGIPSCYKGTAPTADPERRLLNMAIVNCIANQAKLNGHVALKPDGYVSVFVNTPVQKQDNTKDPDDPSAGEKPISLEIVDADGGFANNTLVDKAFRNEAQLYR</sequence>
<accession>A0ACC6SZB8</accession>
<dbReference type="Proteomes" id="UP001480082">
    <property type="component" value="Unassembled WGS sequence"/>
</dbReference>
<evidence type="ECO:0000313" key="2">
    <source>
        <dbReference type="Proteomes" id="UP001480082"/>
    </source>
</evidence>
<comment type="caution">
    <text evidence="1">The sequence shown here is derived from an EMBL/GenBank/DDBJ whole genome shotgun (WGS) entry which is preliminary data.</text>
</comment>
<dbReference type="EMBL" id="JAMYRI010000007">
    <property type="protein sequence ID" value="MER9285064.1"/>
    <property type="molecule type" value="Genomic_DNA"/>
</dbReference>